<dbReference type="PANTHER" id="PTHR10366">
    <property type="entry name" value="NAD DEPENDENT EPIMERASE/DEHYDRATASE"/>
    <property type="match status" value="1"/>
</dbReference>
<organism evidence="4 5">
    <name type="scientific">Streptacidiphilus jeojiensis</name>
    <dbReference type="NCBI Taxonomy" id="3229225"/>
    <lineage>
        <taxon>Bacteria</taxon>
        <taxon>Bacillati</taxon>
        <taxon>Actinomycetota</taxon>
        <taxon>Actinomycetes</taxon>
        <taxon>Kitasatosporales</taxon>
        <taxon>Streptomycetaceae</taxon>
        <taxon>Streptacidiphilus</taxon>
    </lineage>
</organism>
<dbReference type="Gene3D" id="3.40.50.720">
    <property type="entry name" value="NAD(P)-binding Rossmann-like Domain"/>
    <property type="match status" value="1"/>
</dbReference>
<dbReference type="RefSeq" id="WP_380567455.1">
    <property type="nucleotide sequence ID" value="NZ_JBEUKS010000012.1"/>
</dbReference>
<dbReference type="Pfam" id="PF01370">
    <property type="entry name" value="Epimerase"/>
    <property type="match status" value="1"/>
</dbReference>
<accession>A0ABV6XVW1</accession>
<keyword evidence="1" id="KW-0560">Oxidoreductase</keyword>
<keyword evidence="5" id="KW-1185">Reference proteome</keyword>
<dbReference type="InterPro" id="IPR036291">
    <property type="entry name" value="NAD(P)-bd_dom_sf"/>
</dbReference>
<dbReference type="Proteomes" id="UP001592581">
    <property type="component" value="Unassembled WGS sequence"/>
</dbReference>
<dbReference type="InterPro" id="IPR001509">
    <property type="entry name" value="Epimerase_deHydtase"/>
</dbReference>
<reference evidence="4 5" key="1">
    <citation type="submission" date="2024-06" db="EMBL/GenBank/DDBJ databases">
        <authorList>
            <person name="Lee S.D."/>
        </authorList>
    </citation>
    <scope>NUCLEOTIDE SEQUENCE [LARGE SCALE GENOMIC DNA]</scope>
    <source>
        <strain evidence="4 5">N1-10</strain>
    </source>
</reference>
<name>A0ABV6XVW1_9ACTN</name>
<evidence type="ECO:0000313" key="4">
    <source>
        <dbReference type="EMBL" id="MFC1442403.1"/>
    </source>
</evidence>
<sequence>MAPQAQLSRRRHLLNPLPNPTLKTVSIHRKGEKKQHMDTRIELGNLPIAAGAPVLVTGATGYVASWIVKGLLDAGVTVHAAVRDPRNAAKVQHLLDAAAASPGKLRLFESDLLRDGSYKEAMQGCRIVLHTASPFVRSVEDPQRDLVDPAVRGTRNVLEAANQVESVERVVLTSSVAAMLGDAADILGLPGQIVTEESWNTTSSLAREPYSYSKTCAEQEAWRIAEAQDRWRLVTVNPGLVIGPALNPDPTSESFNIARQMVDGRARFAAPRVTLTVVDVREVAYAHLAAAFLTEAQGRHLLVAESTDIVDLGRRLMPSYGSRYPLPRRALPKPLAVAIAPAAGLDRSYLRSNIGFPFRGDTTKSRLVLGVRYRPAQQSMEDMVAQLVRPSR</sequence>
<dbReference type="InterPro" id="IPR050425">
    <property type="entry name" value="NAD(P)_dehydrat-like"/>
</dbReference>
<comment type="similarity">
    <text evidence="2">Belongs to the NAD(P)-dependent epimerase/dehydratase family. Dihydroflavonol-4-reductase subfamily.</text>
</comment>
<evidence type="ECO:0000313" key="5">
    <source>
        <dbReference type="Proteomes" id="UP001592581"/>
    </source>
</evidence>
<proteinExistence type="inferred from homology"/>
<dbReference type="EMBL" id="JBEUKS010000012">
    <property type="protein sequence ID" value="MFC1442403.1"/>
    <property type="molecule type" value="Genomic_DNA"/>
</dbReference>
<evidence type="ECO:0000259" key="3">
    <source>
        <dbReference type="Pfam" id="PF01370"/>
    </source>
</evidence>
<dbReference type="SUPFAM" id="SSF51735">
    <property type="entry name" value="NAD(P)-binding Rossmann-fold domains"/>
    <property type="match status" value="1"/>
</dbReference>
<evidence type="ECO:0000256" key="2">
    <source>
        <dbReference type="ARBA" id="ARBA00023445"/>
    </source>
</evidence>
<evidence type="ECO:0000256" key="1">
    <source>
        <dbReference type="ARBA" id="ARBA00023002"/>
    </source>
</evidence>
<gene>
    <name evidence="4" type="ORF">ABUW04_29540</name>
</gene>
<feature type="domain" description="NAD-dependent epimerase/dehydratase" evidence="3">
    <location>
        <begin position="54"/>
        <end position="291"/>
    </location>
</feature>
<dbReference type="PANTHER" id="PTHR10366:SF564">
    <property type="entry name" value="STEROL-4-ALPHA-CARBOXYLATE 3-DEHYDROGENASE, DECARBOXYLATING"/>
    <property type="match status" value="1"/>
</dbReference>
<protein>
    <submittedName>
        <fullName evidence="4">NAD-dependent epimerase/dehydratase family protein</fullName>
    </submittedName>
</protein>
<comment type="caution">
    <text evidence="4">The sequence shown here is derived from an EMBL/GenBank/DDBJ whole genome shotgun (WGS) entry which is preliminary data.</text>
</comment>